<reference evidence="3 4" key="1">
    <citation type="submission" date="2015-09" db="EMBL/GenBank/DDBJ databases">
        <title>Genome sequence of the marine flavobacterium Croceitalea dokdonensis DOKDO 023 that contains proton- and sodium-pumping rhodopsins.</title>
        <authorList>
            <person name="Kwon S.-K."/>
            <person name="Lee H.K."/>
            <person name="Kwak M.-J."/>
            <person name="Kim J.F."/>
        </authorList>
    </citation>
    <scope>NUCLEOTIDE SEQUENCE [LARGE SCALE GENOMIC DNA]</scope>
    <source>
        <strain evidence="3 4">DOKDO 023</strain>
    </source>
</reference>
<dbReference type="RefSeq" id="WP_054557954.1">
    <property type="nucleotide sequence ID" value="NZ_LDJX01000001.1"/>
</dbReference>
<dbReference type="PANTHER" id="PTHR35797">
    <property type="entry name" value="PROTEASE-RELATED"/>
    <property type="match status" value="1"/>
</dbReference>
<dbReference type="STRING" id="1300341.I595_735"/>
<sequence>MSEKLSHPKEVRKTILLFLGILTLLSTICYYAILKLNPTSIYVGALMMSPALSAFITLKLLKRPISSLPWGLKSLKNLRLSYVIPVAYIMIAYVLIWVFGFGNVLNQETITEWSQELGMEGFSSTIILLTMIVLLSIVGVVKNIGSTLGEEIGWRGFFNYELRKLFSFGGVSMISGLIWAIWHWPIIFLIYKGSGNLLLHITAFTVMIVAISVILAYYTFKSNSLWPAALFHSVHNIFIQKIFTPLTITNNCTTFWIDEYGLMLPIITTLFAIYFWRKAKVEKL</sequence>
<gene>
    <name evidence="3" type="ORF">I595_735</name>
</gene>
<dbReference type="Proteomes" id="UP000050280">
    <property type="component" value="Unassembled WGS sequence"/>
</dbReference>
<keyword evidence="4" id="KW-1185">Reference proteome</keyword>
<keyword evidence="1" id="KW-0812">Transmembrane</keyword>
<dbReference type="PATRIC" id="fig|1300341.3.peg.725"/>
<feature type="transmembrane region" description="Helical" evidence="1">
    <location>
        <begin position="197"/>
        <end position="218"/>
    </location>
</feature>
<evidence type="ECO:0000259" key="2">
    <source>
        <dbReference type="Pfam" id="PF02517"/>
    </source>
</evidence>
<evidence type="ECO:0000313" key="4">
    <source>
        <dbReference type="Proteomes" id="UP000050280"/>
    </source>
</evidence>
<feature type="transmembrane region" description="Helical" evidence="1">
    <location>
        <begin position="39"/>
        <end position="61"/>
    </location>
</feature>
<dbReference type="GO" id="GO:0004175">
    <property type="term" value="F:endopeptidase activity"/>
    <property type="evidence" value="ECO:0007669"/>
    <property type="project" value="UniProtKB-ARBA"/>
</dbReference>
<keyword evidence="3" id="KW-0645">Protease</keyword>
<keyword evidence="1" id="KW-0472">Membrane</keyword>
<keyword evidence="3" id="KW-0378">Hydrolase</keyword>
<feature type="domain" description="CAAX prenyl protease 2/Lysostaphin resistance protein A-like" evidence="2">
    <location>
        <begin position="138"/>
        <end position="238"/>
    </location>
</feature>
<feature type="transmembrane region" description="Helical" evidence="1">
    <location>
        <begin position="165"/>
        <end position="191"/>
    </location>
</feature>
<dbReference type="PANTHER" id="PTHR35797:SF1">
    <property type="entry name" value="PROTEASE"/>
    <property type="match status" value="1"/>
</dbReference>
<dbReference type="GO" id="GO:0006508">
    <property type="term" value="P:proteolysis"/>
    <property type="evidence" value="ECO:0007669"/>
    <property type="project" value="UniProtKB-KW"/>
</dbReference>
<dbReference type="AlphaFoldDB" id="A0A0N8H4N0"/>
<comment type="caution">
    <text evidence="3">The sequence shown here is derived from an EMBL/GenBank/DDBJ whole genome shotgun (WGS) entry which is preliminary data.</text>
</comment>
<protein>
    <submittedName>
        <fullName evidence="3">CAAX amino terminal protease family protein</fullName>
    </submittedName>
</protein>
<evidence type="ECO:0000313" key="3">
    <source>
        <dbReference type="EMBL" id="KPM33828.1"/>
    </source>
</evidence>
<dbReference type="InterPro" id="IPR042150">
    <property type="entry name" value="MmRce1-like"/>
</dbReference>
<dbReference type="OrthoDB" id="9777755at2"/>
<feature type="transmembrane region" description="Helical" evidence="1">
    <location>
        <begin position="14"/>
        <end position="33"/>
    </location>
</feature>
<name>A0A0N8H4N0_9FLAO</name>
<dbReference type="GO" id="GO:0080120">
    <property type="term" value="P:CAAX-box protein maturation"/>
    <property type="evidence" value="ECO:0007669"/>
    <property type="project" value="UniProtKB-ARBA"/>
</dbReference>
<dbReference type="InterPro" id="IPR003675">
    <property type="entry name" value="Rce1/LyrA-like_dom"/>
</dbReference>
<feature type="transmembrane region" description="Helical" evidence="1">
    <location>
        <begin position="82"/>
        <end position="102"/>
    </location>
</feature>
<feature type="transmembrane region" description="Helical" evidence="1">
    <location>
        <begin position="255"/>
        <end position="276"/>
    </location>
</feature>
<dbReference type="EMBL" id="LDJX01000001">
    <property type="protein sequence ID" value="KPM33828.1"/>
    <property type="molecule type" value="Genomic_DNA"/>
</dbReference>
<accession>A0A0N8H4N0</accession>
<dbReference type="Pfam" id="PF02517">
    <property type="entry name" value="Rce1-like"/>
    <property type="match status" value="1"/>
</dbReference>
<keyword evidence="1" id="KW-1133">Transmembrane helix</keyword>
<evidence type="ECO:0000256" key="1">
    <source>
        <dbReference type="SAM" id="Phobius"/>
    </source>
</evidence>
<feature type="transmembrane region" description="Helical" evidence="1">
    <location>
        <begin position="122"/>
        <end position="144"/>
    </location>
</feature>
<organism evidence="3 4">
    <name type="scientific">Croceitalea dokdonensis DOKDO 023</name>
    <dbReference type="NCBI Taxonomy" id="1300341"/>
    <lineage>
        <taxon>Bacteria</taxon>
        <taxon>Pseudomonadati</taxon>
        <taxon>Bacteroidota</taxon>
        <taxon>Flavobacteriia</taxon>
        <taxon>Flavobacteriales</taxon>
        <taxon>Flavobacteriaceae</taxon>
        <taxon>Croceitalea</taxon>
    </lineage>
</organism>
<proteinExistence type="predicted"/>